<evidence type="ECO:0000313" key="1">
    <source>
        <dbReference type="EMBL" id="CCH52368.1"/>
    </source>
</evidence>
<gene>
    <name evidence="1" type="ORF">BN8_01365</name>
</gene>
<dbReference type="AlphaFoldDB" id="I2GEP3"/>
<evidence type="ECO:0000313" key="2">
    <source>
        <dbReference type="Proteomes" id="UP000009309"/>
    </source>
</evidence>
<sequence length="91" mass="10537">MSKKTKNQIGTAYESATKPKQLNFKATLLEAGIINNVNYWRRWVDTWQYYSIVEDVPYVIVQAAIVNLDYNPKRHETTAVMLSTLQMQPSL</sequence>
<dbReference type="Proteomes" id="UP000009309">
    <property type="component" value="Unassembled WGS sequence"/>
</dbReference>
<organism evidence="1 2">
    <name type="scientific">Fibrisoma limi BUZ 3</name>
    <dbReference type="NCBI Taxonomy" id="1185876"/>
    <lineage>
        <taxon>Bacteria</taxon>
        <taxon>Pseudomonadati</taxon>
        <taxon>Bacteroidota</taxon>
        <taxon>Cytophagia</taxon>
        <taxon>Cytophagales</taxon>
        <taxon>Spirosomataceae</taxon>
        <taxon>Fibrisoma</taxon>
    </lineage>
</organism>
<reference evidence="1 2" key="1">
    <citation type="journal article" date="2012" name="J. Bacteriol.">
        <title>Genome Sequence of the Filamentous Bacterium Fibrisoma limi BUZ 3T.</title>
        <authorList>
            <person name="Filippini M."/>
            <person name="Qi W."/>
            <person name="Jaenicke S."/>
            <person name="Goesmann A."/>
            <person name="Smits T.H."/>
            <person name="Bagheri H.C."/>
        </authorList>
    </citation>
    <scope>NUCLEOTIDE SEQUENCE [LARGE SCALE GENOMIC DNA]</scope>
    <source>
        <strain evidence="2">BUZ 3T</strain>
    </source>
</reference>
<protein>
    <submittedName>
        <fullName evidence="1">Uncharacterized protein</fullName>
    </submittedName>
</protein>
<keyword evidence="2" id="KW-1185">Reference proteome</keyword>
<accession>I2GEP3</accession>
<dbReference type="EMBL" id="CAIT01000005">
    <property type="protein sequence ID" value="CCH52368.1"/>
    <property type="molecule type" value="Genomic_DNA"/>
</dbReference>
<proteinExistence type="predicted"/>
<name>I2GEP3_9BACT</name>
<comment type="caution">
    <text evidence="1">The sequence shown here is derived from an EMBL/GenBank/DDBJ whole genome shotgun (WGS) entry which is preliminary data.</text>
</comment>